<dbReference type="Gene3D" id="1.10.3080.10">
    <property type="entry name" value="Clc chloride channel"/>
    <property type="match status" value="1"/>
</dbReference>
<dbReference type="InterPro" id="IPR046342">
    <property type="entry name" value="CBS_dom_sf"/>
</dbReference>
<dbReference type="GO" id="GO:0005886">
    <property type="term" value="C:plasma membrane"/>
    <property type="evidence" value="ECO:0007669"/>
    <property type="project" value="TreeGrafter"/>
</dbReference>
<accession>A0A1E4T128</accession>
<dbReference type="GO" id="GO:0006879">
    <property type="term" value="P:intracellular iron ion homeostasis"/>
    <property type="evidence" value="ECO:0007669"/>
    <property type="project" value="TreeGrafter"/>
</dbReference>
<feature type="transmembrane region" description="Helical" evidence="9">
    <location>
        <begin position="104"/>
        <end position="125"/>
    </location>
</feature>
<evidence type="ECO:0000259" key="11">
    <source>
        <dbReference type="PROSITE" id="PS51371"/>
    </source>
</evidence>
<dbReference type="OrthoDB" id="44789at2759"/>
<keyword evidence="2 9" id="KW-0813">Transport</keyword>
<organism evidence="12 13">
    <name type="scientific">[Candida] arabinofermentans NRRL YB-2248</name>
    <dbReference type="NCBI Taxonomy" id="983967"/>
    <lineage>
        <taxon>Eukaryota</taxon>
        <taxon>Fungi</taxon>
        <taxon>Dikarya</taxon>
        <taxon>Ascomycota</taxon>
        <taxon>Saccharomycotina</taxon>
        <taxon>Pichiomycetes</taxon>
        <taxon>Pichiales</taxon>
        <taxon>Pichiaceae</taxon>
        <taxon>Ogataea</taxon>
        <taxon>Ogataea/Candida clade</taxon>
    </lineage>
</organism>
<dbReference type="Gene3D" id="3.10.580.10">
    <property type="entry name" value="CBS-domain"/>
    <property type="match status" value="1"/>
</dbReference>
<dbReference type="GO" id="GO:0005769">
    <property type="term" value="C:early endosome"/>
    <property type="evidence" value="ECO:0007669"/>
    <property type="project" value="TreeGrafter"/>
</dbReference>
<dbReference type="EMBL" id="KV453852">
    <property type="protein sequence ID" value="ODV85422.1"/>
    <property type="molecule type" value="Genomic_DNA"/>
</dbReference>
<evidence type="ECO:0000256" key="6">
    <source>
        <dbReference type="ARBA" id="ARBA00023136"/>
    </source>
</evidence>
<comment type="subcellular location">
    <subcellularLocation>
        <location evidence="1 9">Membrane</location>
        <topology evidence="1 9">Multi-pass membrane protein</topology>
    </subcellularLocation>
</comment>
<dbReference type="CDD" id="cd03684">
    <property type="entry name" value="ClC_3_like"/>
    <property type="match status" value="1"/>
</dbReference>
<keyword evidence="3 9" id="KW-0812">Transmembrane</keyword>
<dbReference type="SUPFAM" id="SSF81340">
    <property type="entry name" value="Clc chloride channel"/>
    <property type="match status" value="1"/>
</dbReference>
<keyword evidence="13" id="KW-1185">Reference proteome</keyword>
<dbReference type="PANTHER" id="PTHR45711:SF9">
    <property type="entry name" value="ANION_PROTON EXCHANGE TRANSPORTER GEF1"/>
    <property type="match status" value="1"/>
</dbReference>
<dbReference type="InterPro" id="IPR000644">
    <property type="entry name" value="CBS_dom"/>
</dbReference>
<feature type="transmembrane region" description="Helical" evidence="9">
    <location>
        <begin position="309"/>
        <end position="327"/>
    </location>
</feature>
<evidence type="ECO:0000256" key="9">
    <source>
        <dbReference type="RuleBase" id="RU361221"/>
    </source>
</evidence>
<keyword evidence="6 9" id="KW-0472">Membrane</keyword>
<dbReference type="Pfam" id="PF00654">
    <property type="entry name" value="Voltage_CLC"/>
    <property type="match status" value="1"/>
</dbReference>
<dbReference type="GO" id="GO:0000324">
    <property type="term" value="C:fungal-type vacuole"/>
    <property type="evidence" value="ECO:0007669"/>
    <property type="project" value="TreeGrafter"/>
</dbReference>
<keyword evidence="5 9" id="KW-0406">Ion transport</keyword>
<feature type="transmembrane region" description="Helical" evidence="9">
    <location>
        <begin position="386"/>
        <end position="403"/>
    </location>
</feature>
<evidence type="ECO:0000256" key="3">
    <source>
        <dbReference type="ARBA" id="ARBA00022692"/>
    </source>
</evidence>
<reference evidence="13" key="1">
    <citation type="submission" date="2016-04" db="EMBL/GenBank/DDBJ databases">
        <title>Comparative genomics of biotechnologically important yeasts.</title>
        <authorList>
            <consortium name="DOE Joint Genome Institute"/>
            <person name="Riley R."/>
            <person name="Haridas S."/>
            <person name="Wolfe K.H."/>
            <person name="Lopes M.R."/>
            <person name="Hittinger C.T."/>
            <person name="Goker M."/>
            <person name="Salamov A."/>
            <person name="Wisecaver J."/>
            <person name="Long T.M."/>
            <person name="Aerts A.L."/>
            <person name="Barry K."/>
            <person name="Choi C."/>
            <person name="Clum A."/>
            <person name="Coughlan A.Y."/>
            <person name="Deshpande S."/>
            <person name="Douglass A.P."/>
            <person name="Hanson S.J."/>
            <person name="Klenk H.-P."/>
            <person name="Labutti K."/>
            <person name="Lapidus A."/>
            <person name="Lindquist E."/>
            <person name="Lipzen A."/>
            <person name="Meier-Kolthoff J.P."/>
            <person name="Ohm R.A."/>
            <person name="Otillar R.P."/>
            <person name="Pangilinan J."/>
            <person name="Peng Y."/>
            <person name="Rokas A."/>
            <person name="Rosa C.A."/>
            <person name="Scheuner C."/>
            <person name="Sibirny A.A."/>
            <person name="Slot J.C."/>
            <person name="Stielow J.B."/>
            <person name="Sun H."/>
            <person name="Kurtzman C.P."/>
            <person name="Blackwell M."/>
            <person name="Grigoriev I.V."/>
            <person name="Jeffries T.W."/>
        </authorList>
    </citation>
    <scope>NUCLEOTIDE SEQUENCE [LARGE SCALE GENOMIC DNA]</scope>
    <source>
        <strain evidence="13">NRRL YB-2248</strain>
    </source>
</reference>
<dbReference type="GO" id="GO:0006878">
    <property type="term" value="P:intracellular copper ion homeostasis"/>
    <property type="evidence" value="ECO:0007669"/>
    <property type="project" value="TreeGrafter"/>
</dbReference>
<feature type="transmembrane region" description="Helical" evidence="9">
    <location>
        <begin position="273"/>
        <end position="297"/>
    </location>
</feature>
<name>A0A1E4T128_9ASCO</name>
<feature type="domain" description="CBS" evidence="11">
    <location>
        <begin position="709"/>
        <end position="764"/>
    </location>
</feature>
<evidence type="ECO:0000256" key="10">
    <source>
        <dbReference type="SAM" id="MobiDB-lite"/>
    </source>
</evidence>
<feature type="compositionally biased region" description="Low complexity" evidence="10">
    <location>
        <begin position="12"/>
        <end position="25"/>
    </location>
</feature>
<sequence length="821" mass="91276">MNDTDISIPPATSTTQDSTTTWQTSMETSPKSKKFIKRFDDFQTVDWIKESVNENKRQFNAMYKRTVKINDEQYQDEDDEISSFIPTKSKFNSLKDKLSTTGQIWFVLTMIGISIGLIAASLNIITEWLGSLKMGYCSTNFYLNRDFCCWGEEEDICPNWNPWSKFVIVNYLIFILISVVFGSIAAILCKIYAPTAAGSGISEVKCIVSGFVMDGFLGWWTLLIKSIALPLVIASGLSVGKEGPSVHYAACVGNVIPKLFKKFGKSHSNLSQFLTAASAAGVAVAFASPIGGVLFSIEEITSNFRLSTMWKSYYCALIATATLSAMNPFRTGQIVLFEVNYDSNWKYFEVPFFIILGIFGGVYGIIVAKANIKFVAFRQRYLSNHAVKEVFTLCLLTSMIGYFNEFIRLDMTEAMEILFHECGAGFEHNLCKVSSTSSKLSFFTSLVYATILRMVLVVISYGSKVPCGIFVPSMAAGATFGRAIGLIVESLYPCSSTETESCIISGTYAFLGAAATLSGITHLTLTVVIVMFELTGAIKYIIPTMIVVGVTKIINDHWGNGCGGIADQMIKFNGLPFIDAKEDHDFFDSKISDAMTDQVVALPVNGLCYQDLEILLADTTFRSFPIIFNNKSGNNPIVLGYIDRIDLISGMSHYKREASGELPLNKKIRFLSNKKVSNLMFDKSDSTNHIFDDGDEADDEEVVEFERYVNLQFLKVNIGASLYTVLDIFLKLGPRFIIVEDRGSLAGIISRKDLIKFELYLHHLKHGDLFVTDADEVLFGKAWKLLIFIGSKIDMVKYNILSLVGKGGNNNTRYMEIDLDE</sequence>
<feature type="transmembrane region" description="Helical" evidence="9">
    <location>
        <begin position="168"/>
        <end position="192"/>
    </location>
</feature>
<proteinExistence type="inferred from homology"/>
<protein>
    <recommendedName>
        <fullName evidence="9">Chloride channel protein</fullName>
    </recommendedName>
</protein>
<dbReference type="Proteomes" id="UP000094801">
    <property type="component" value="Unassembled WGS sequence"/>
</dbReference>
<dbReference type="Pfam" id="PF00571">
    <property type="entry name" value="CBS"/>
    <property type="match status" value="1"/>
</dbReference>
<dbReference type="PANTHER" id="PTHR45711">
    <property type="entry name" value="CHLORIDE CHANNEL PROTEIN"/>
    <property type="match status" value="1"/>
</dbReference>
<feature type="transmembrane region" description="Helical" evidence="9">
    <location>
        <begin position="442"/>
        <end position="462"/>
    </location>
</feature>
<evidence type="ECO:0000256" key="8">
    <source>
        <dbReference type="PROSITE-ProRule" id="PRU00703"/>
    </source>
</evidence>
<evidence type="ECO:0000313" key="13">
    <source>
        <dbReference type="Proteomes" id="UP000094801"/>
    </source>
</evidence>
<feature type="transmembrane region" description="Helical" evidence="9">
    <location>
        <begin position="347"/>
        <end position="366"/>
    </location>
</feature>
<dbReference type="AlphaFoldDB" id="A0A1E4T128"/>
<dbReference type="GO" id="GO:0005794">
    <property type="term" value="C:Golgi apparatus"/>
    <property type="evidence" value="ECO:0007669"/>
    <property type="project" value="TreeGrafter"/>
</dbReference>
<evidence type="ECO:0000256" key="1">
    <source>
        <dbReference type="ARBA" id="ARBA00004141"/>
    </source>
</evidence>
<gene>
    <name evidence="12" type="ORF">CANARDRAFT_28225</name>
</gene>
<evidence type="ECO:0000256" key="5">
    <source>
        <dbReference type="ARBA" id="ARBA00023065"/>
    </source>
</evidence>
<dbReference type="SMART" id="SM00116">
    <property type="entry name" value="CBS"/>
    <property type="match status" value="1"/>
</dbReference>
<keyword evidence="8" id="KW-0129">CBS domain</keyword>
<evidence type="ECO:0000313" key="12">
    <source>
        <dbReference type="EMBL" id="ODV85422.1"/>
    </source>
</evidence>
<dbReference type="InterPro" id="IPR014743">
    <property type="entry name" value="Cl-channel_core"/>
</dbReference>
<dbReference type="InterPro" id="IPR001807">
    <property type="entry name" value="ClC"/>
</dbReference>
<comment type="similarity">
    <text evidence="9">Belongs to the chloride channel (TC 2.A.49) family.</text>
</comment>
<keyword evidence="4 9" id="KW-1133">Transmembrane helix</keyword>
<feature type="region of interest" description="Disordered" evidence="10">
    <location>
        <begin position="1"/>
        <end position="26"/>
    </location>
</feature>
<dbReference type="PROSITE" id="PS51371">
    <property type="entry name" value="CBS"/>
    <property type="match status" value="1"/>
</dbReference>
<comment type="caution">
    <text evidence="9">Lacks conserved residue(s) required for the propagation of feature annotation.</text>
</comment>
<evidence type="ECO:0000256" key="2">
    <source>
        <dbReference type="ARBA" id="ARBA00022448"/>
    </source>
</evidence>
<feature type="transmembrane region" description="Helical" evidence="9">
    <location>
        <begin position="469"/>
        <end position="488"/>
    </location>
</feature>
<evidence type="ECO:0000256" key="4">
    <source>
        <dbReference type="ARBA" id="ARBA00022989"/>
    </source>
</evidence>
<feature type="transmembrane region" description="Helical" evidence="9">
    <location>
        <begin position="508"/>
        <end position="532"/>
    </location>
</feature>
<evidence type="ECO:0000256" key="7">
    <source>
        <dbReference type="ARBA" id="ARBA00023214"/>
    </source>
</evidence>
<dbReference type="FunFam" id="1.10.3080.10:FF:000011">
    <property type="entry name" value="Chloride channel protein"/>
    <property type="match status" value="1"/>
</dbReference>
<keyword evidence="7 9" id="KW-0868">Chloride</keyword>
<dbReference type="GO" id="GO:0005247">
    <property type="term" value="F:voltage-gated chloride channel activity"/>
    <property type="evidence" value="ECO:0007669"/>
    <property type="project" value="TreeGrafter"/>
</dbReference>
<dbReference type="SUPFAM" id="SSF54631">
    <property type="entry name" value="CBS-domain pair"/>
    <property type="match status" value="1"/>
</dbReference>
<dbReference type="PRINTS" id="PR00762">
    <property type="entry name" value="CLCHANNEL"/>
</dbReference>
<dbReference type="GO" id="GO:0005783">
    <property type="term" value="C:endoplasmic reticulum"/>
    <property type="evidence" value="ECO:0007669"/>
    <property type="project" value="TreeGrafter"/>
</dbReference>